<evidence type="ECO:0000259" key="5">
    <source>
        <dbReference type="Pfam" id="PF13249"/>
    </source>
</evidence>
<protein>
    <recommendedName>
        <fullName evidence="3">Terpene cyclase/mutase family member</fullName>
        <ecNumber evidence="3">5.4.99.-</ecNumber>
    </recommendedName>
</protein>
<dbReference type="InterPro" id="IPR008930">
    <property type="entry name" value="Terpenoid_cyclase/PrenylTrfase"/>
</dbReference>
<dbReference type="PANTHER" id="PTHR11764:SF82">
    <property type="entry name" value="TERPENE CYCLASE_MUTASE FAMILY MEMBER"/>
    <property type="match status" value="1"/>
</dbReference>
<comment type="similarity">
    <text evidence="3">Belongs to the terpene cyclase/mutase family.</text>
</comment>
<dbReference type="EC" id="5.4.99.-" evidence="3"/>
<evidence type="ECO:0000259" key="4">
    <source>
        <dbReference type="Pfam" id="PF13243"/>
    </source>
</evidence>
<name>A0A507BEX5_9PEZI</name>
<proteinExistence type="inferred from homology"/>
<feature type="domain" description="Squalene cyclase C-terminal" evidence="4">
    <location>
        <begin position="328"/>
        <end position="669"/>
    </location>
</feature>
<dbReference type="GO" id="GO:0016866">
    <property type="term" value="F:intramolecular transferase activity"/>
    <property type="evidence" value="ECO:0007669"/>
    <property type="project" value="InterPro"/>
</dbReference>
<dbReference type="InParanoid" id="A0A507BEX5"/>
<dbReference type="GO" id="GO:0005811">
    <property type="term" value="C:lipid droplet"/>
    <property type="evidence" value="ECO:0007669"/>
    <property type="project" value="InterPro"/>
</dbReference>
<dbReference type="PANTHER" id="PTHR11764">
    <property type="entry name" value="TERPENE CYCLASE/MUTASE FAMILY MEMBER"/>
    <property type="match status" value="1"/>
</dbReference>
<comment type="caution">
    <text evidence="6">The sequence shown here is derived from an EMBL/GenBank/DDBJ whole genome shotgun (WGS) entry which is preliminary data.</text>
</comment>
<dbReference type="OrthoDB" id="21502at2759"/>
<dbReference type="RefSeq" id="XP_030997540.1">
    <property type="nucleotide sequence ID" value="XM_031135722.1"/>
</dbReference>
<dbReference type="SFLD" id="SFLDG01016">
    <property type="entry name" value="Prenyltransferase_Like_2"/>
    <property type="match status" value="1"/>
</dbReference>
<accession>A0A507BEX5</accession>
<sequence length="696" mass="77509">MSSTTQTVAAIAFQAKRACAKAAQYAWDIIKPDGHWYGELKANATLTAEQVFFYQSLGLEKGHIPDAAEYKKYLLHEQQADGSWTIAPDYPGDVSTSCEAYVALKILGVPTDAPEMQRARSFIRDSGGVAKVRVFTRIYFAQFGLFPWAAIPQLPAELILLPSYAPLNIYRLASWARSTVVPLLIIAHHRPIYALPNGKSPNNTYADELWLDPTNKMAPLGPSLFDPFGTDLFSYFFTVLDTALYWLDGLRLNPLRGYARRQCIKWILERQEKAGDWAGIIPPMHFGVQALLLEGYKMTDKAIILGMEAIERFTWSDKTGGKRLQSCVSPLWDTVLMVHGLCDVGLDPSDVRLRKAVRWIRERQIHEQHGDWLVYSPTLISAGWSFEYYNTWYPDVDNTAAALITLIKHSPSAVGLDDVVKAAWWICGMQNPDGGWGAFDKENDRLWLNRIPFSDMNSLCDPSTPDVTGHMLEVFGLMMHTVSRGGQRVRDPALIEHMERASARAIVYLIETQEPTGAWYGRWGVNYLYGTSNVLCGLAYFANGDTDEGRMSRAMAAAGARWIKQAQNPDGGWGEALQTYRDPSWSAPAPSTPSQTAWALMGLLATCTVDDEAVLAGVAHLVGTQTDVLGEGSASWPERLYTGTGFPNFFYIGYTLYRHYFPLMALGRFVRAAEAAKTMPKPDMAVNGFGTEEVSQ</sequence>
<dbReference type="GeneID" id="41967610"/>
<keyword evidence="2 3" id="KW-0413">Isomerase</keyword>
<dbReference type="GO" id="GO:0016104">
    <property type="term" value="P:triterpenoid biosynthetic process"/>
    <property type="evidence" value="ECO:0007669"/>
    <property type="project" value="InterPro"/>
</dbReference>
<dbReference type="Gene3D" id="1.50.10.20">
    <property type="match status" value="2"/>
</dbReference>
<dbReference type="EMBL" id="SKBQ01000001">
    <property type="protein sequence ID" value="TPX15829.1"/>
    <property type="molecule type" value="Genomic_DNA"/>
</dbReference>
<evidence type="ECO:0000256" key="1">
    <source>
        <dbReference type="ARBA" id="ARBA00022737"/>
    </source>
</evidence>
<dbReference type="InterPro" id="IPR032697">
    <property type="entry name" value="SQ_cyclase_N"/>
</dbReference>
<evidence type="ECO:0000256" key="3">
    <source>
        <dbReference type="RuleBase" id="RU362003"/>
    </source>
</evidence>
<gene>
    <name evidence="6" type="ORF">E0L32_000163</name>
</gene>
<evidence type="ECO:0000313" key="6">
    <source>
        <dbReference type="EMBL" id="TPX15829.1"/>
    </source>
</evidence>
<reference evidence="6 7" key="1">
    <citation type="submission" date="2019-06" db="EMBL/GenBank/DDBJ databases">
        <title>Draft genome sequence of the filamentous fungus Phialemoniopsis curvata isolated from diesel fuel.</title>
        <authorList>
            <person name="Varaljay V.A."/>
            <person name="Lyon W.J."/>
            <person name="Crouch A.L."/>
            <person name="Drake C.E."/>
            <person name="Hollomon J.M."/>
            <person name="Nadeau L.J."/>
            <person name="Nunn H.S."/>
            <person name="Stevenson B.S."/>
            <person name="Bojanowski C.L."/>
            <person name="Crookes-Goodson W.J."/>
        </authorList>
    </citation>
    <scope>NUCLEOTIDE SEQUENCE [LARGE SCALE GENOMIC DNA]</scope>
    <source>
        <strain evidence="6 7">D216</strain>
    </source>
</reference>
<dbReference type="InterPro" id="IPR006400">
    <property type="entry name" value="Hopene-cyclase"/>
</dbReference>
<dbReference type="NCBIfam" id="TIGR01507">
    <property type="entry name" value="hopene_cyclase"/>
    <property type="match status" value="1"/>
</dbReference>
<organism evidence="6 7">
    <name type="scientific">Thyridium curvatum</name>
    <dbReference type="NCBI Taxonomy" id="1093900"/>
    <lineage>
        <taxon>Eukaryota</taxon>
        <taxon>Fungi</taxon>
        <taxon>Dikarya</taxon>
        <taxon>Ascomycota</taxon>
        <taxon>Pezizomycotina</taxon>
        <taxon>Sordariomycetes</taxon>
        <taxon>Sordariomycetidae</taxon>
        <taxon>Thyridiales</taxon>
        <taxon>Thyridiaceae</taxon>
        <taxon>Thyridium</taxon>
    </lineage>
</organism>
<dbReference type="InterPro" id="IPR032696">
    <property type="entry name" value="SQ_cyclase_C"/>
</dbReference>
<dbReference type="NCBIfam" id="TIGR01787">
    <property type="entry name" value="squalene_cyclas"/>
    <property type="match status" value="1"/>
</dbReference>
<dbReference type="FunCoup" id="A0A507BEX5">
    <property type="interactions" value="120"/>
</dbReference>
<dbReference type="Pfam" id="PF13243">
    <property type="entry name" value="SQHop_cyclase_C"/>
    <property type="match status" value="1"/>
</dbReference>
<dbReference type="STRING" id="1093900.A0A507BEX5"/>
<dbReference type="InterPro" id="IPR018333">
    <property type="entry name" value="Squalene_cyclase"/>
</dbReference>
<dbReference type="Proteomes" id="UP000319257">
    <property type="component" value="Unassembled WGS sequence"/>
</dbReference>
<evidence type="ECO:0000256" key="2">
    <source>
        <dbReference type="ARBA" id="ARBA00023235"/>
    </source>
</evidence>
<keyword evidence="7" id="KW-1185">Reference proteome</keyword>
<feature type="domain" description="Squalene cyclase N-terminal" evidence="5">
    <location>
        <begin position="20"/>
        <end position="318"/>
    </location>
</feature>
<keyword evidence="1" id="KW-0677">Repeat</keyword>
<dbReference type="Pfam" id="PF13249">
    <property type="entry name" value="SQHop_cyclase_N"/>
    <property type="match status" value="1"/>
</dbReference>
<dbReference type="AlphaFoldDB" id="A0A507BEX5"/>
<dbReference type="SUPFAM" id="SSF48239">
    <property type="entry name" value="Terpenoid cyclases/Protein prenyltransferases"/>
    <property type="match status" value="2"/>
</dbReference>
<evidence type="ECO:0000313" key="7">
    <source>
        <dbReference type="Proteomes" id="UP000319257"/>
    </source>
</evidence>